<evidence type="ECO:0000313" key="2">
    <source>
        <dbReference type="Proteomes" id="UP001230220"/>
    </source>
</evidence>
<comment type="caution">
    <text evidence="1">The sequence shown here is derived from an EMBL/GenBank/DDBJ whole genome shotgun (WGS) entry which is preliminary data.</text>
</comment>
<protein>
    <submittedName>
        <fullName evidence="1">Uncharacterized protein</fullName>
    </submittedName>
</protein>
<organism evidence="1 2">
    <name type="scientific">Breznakia pachnodae</name>
    <dbReference type="NCBI Taxonomy" id="265178"/>
    <lineage>
        <taxon>Bacteria</taxon>
        <taxon>Bacillati</taxon>
        <taxon>Bacillota</taxon>
        <taxon>Erysipelotrichia</taxon>
        <taxon>Erysipelotrichales</taxon>
        <taxon>Erysipelotrichaceae</taxon>
        <taxon>Breznakia</taxon>
    </lineage>
</organism>
<reference evidence="1 2" key="1">
    <citation type="submission" date="2023-07" db="EMBL/GenBank/DDBJ databases">
        <title>Genomic Encyclopedia of Type Strains, Phase IV (KMG-IV): sequencing the most valuable type-strain genomes for metagenomic binning, comparative biology and taxonomic classification.</title>
        <authorList>
            <person name="Goeker M."/>
        </authorList>
    </citation>
    <scope>NUCLEOTIDE SEQUENCE [LARGE SCALE GENOMIC DNA]</scope>
    <source>
        <strain evidence="1 2">DSM 16784</strain>
    </source>
</reference>
<sequence>MEDMRYQKLMKNCTKEEIINFFLSNGFGYFRKDINKEIDNYILEIQYERIMKKLDDKTVELEKAIGTPEFPVISNKISKLYVQLEKVRGKLYPERHD</sequence>
<name>A0ABU0E8K7_9FIRM</name>
<dbReference type="EMBL" id="JAUSUR010000010">
    <property type="protein sequence ID" value="MDQ0363220.1"/>
    <property type="molecule type" value="Genomic_DNA"/>
</dbReference>
<dbReference type="RefSeq" id="WP_307412006.1">
    <property type="nucleotide sequence ID" value="NZ_JAUSUR010000010.1"/>
</dbReference>
<dbReference type="Proteomes" id="UP001230220">
    <property type="component" value="Unassembled WGS sequence"/>
</dbReference>
<evidence type="ECO:0000313" key="1">
    <source>
        <dbReference type="EMBL" id="MDQ0363220.1"/>
    </source>
</evidence>
<proteinExistence type="predicted"/>
<gene>
    <name evidence="1" type="ORF">J2S15_003981</name>
</gene>
<keyword evidence="2" id="KW-1185">Reference proteome</keyword>
<accession>A0ABU0E8K7</accession>